<dbReference type="SUPFAM" id="SSF53335">
    <property type="entry name" value="S-adenosyl-L-methionine-dependent methyltransferases"/>
    <property type="match status" value="1"/>
</dbReference>
<keyword evidence="2" id="KW-0808">Transferase</keyword>
<gene>
    <name evidence="3" type="ORF">JQC72_09765</name>
</gene>
<evidence type="ECO:0000256" key="2">
    <source>
        <dbReference type="ARBA" id="ARBA00022679"/>
    </source>
</evidence>
<organism evidence="3 4">
    <name type="scientific">Polycladomyces zharkentensis</name>
    <dbReference type="NCBI Taxonomy" id="2807616"/>
    <lineage>
        <taxon>Bacteria</taxon>
        <taxon>Bacillati</taxon>
        <taxon>Bacillota</taxon>
        <taxon>Bacilli</taxon>
        <taxon>Bacillales</taxon>
        <taxon>Thermoactinomycetaceae</taxon>
        <taxon>Polycladomyces</taxon>
    </lineage>
</organism>
<dbReference type="Gene3D" id="3.40.50.150">
    <property type="entry name" value="Vaccinia Virus protein VP39"/>
    <property type="match status" value="1"/>
</dbReference>
<evidence type="ECO:0000313" key="3">
    <source>
        <dbReference type="EMBL" id="MBN2909810.1"/>
    </source>
</evidence>
<dbReference type="GO" id="GO:0032259">
    <property type="term" value="P:methylation"/>
    <property type="evidence" value="ECO:0007669"/>
    <property type="project" value="UniProtKB-KW"/>
</dbReference>
<dbReference type="Proteomes" id="UP001177120">
    <property type="component" value="Unassembled WGS sequence"/>
</dbReference>
<sequence>MEENQVSLTALISAYARAYHAMYDSPKIFNDFLAYHLFTDEEFTNMGRNLAGALKFFDPERAASCPDQETALAWVMRTQSTPITLSRARYTEDSLERAVKQGVQQYGVEGASVDFGAIYPVNGKPDQKSS</sequence>
<dbReference type="GO" id="GO:0008168">
    <property type="term" value="F:methyltransferase activity"/>
    <property type="evidence" value="ECO:0007669"/>
    <property type="project" value="UniProtKB-KW"/>
</dbReference>
<dbReference type="InterPro" id="IPR029063">
    <property type="entry name" value="SAM-dependent_MTases_sf"/>
</dbReference>
<evidence type="ECO:0000256" key="1">
    <source>
        <dbReference type="ARBA" id="ARBA00022603"/>
    </source>
</evidence>
<name>A0ABS2WKJ3_9BACL</name>
<keyword evidence="4" id="KW-1185">Reference proteome</keyword>
<dbReference type="RefSeq" id="WP_205495132.1">
    <property type="nucleotide sequence ID" value="NZ_JAFHAP010000008.1"/>
</dbReference>
<reference evidence="3" key="1">
    <citation type="journal article" date="2024" name="Int. J. Syst. Evol. Microbiol.">
        <title>Polycladomyces zharkentensis sp. nov., a novel thermophilic cellulose- and starch-degrading member of the Bacillota from a geothermal aquifer in Kazakhstan.</title>
        <authorList>
            <person name="Mashzhan A."/>
            <person name="Kistaubayeva A."/>
            <person name="Javier-Lopez R."/>
            <person name="Bissenova U."/>
            <person name="Bissenbay A."/>
            <person name="Birkeland N.K."/>
        </authorList>
    </citation>
    <scope>NUCLEOTIDE SEQUENCE</scope>
    <source>
        <strain evidence="3">ZKZ2T</strain>
    </source>
</reference>
<proteinExistence type="predicted"/>
<comment type="caution">
    <text evidence="3">The sequence shown here is derived from an EMBL/GenBank/DDBJ whole genome shotgun (WGS) entry which is preliminary data.</text>
</comment>
<protein>
    <submittedName>
        <fullName evidence="3">Class I SAM-dependent methyltransferase</fullName>
    </submittedName>
</protein>
<keyword evidence="1 3" id="KW-0489">Methyltransferase</keyword>
<dbReference type="Pfam" id="PF04072">
    <property type="entry name" value="LCM"/>
    <property type="match status" value="1"/>
</dbReference>
<evidence type="ECO:0000313" key="4">
    <source>
        <dbReference type="Proteomes" id="UP001177120"/>
    </source>
</evidence>
<dbReference type="InterPro" id="IPR007213">
    <property type="entry name" value="Ppm1/Ppm2/Tcmp"/>
</dbReference>
<accession>A0ABS2WKJ3</accession>
<dbReference type="EMBL" id="JAFHAP010000008">
    <property type="protein sequence ID" value="MBN2909810.1"/>
    <property type="molecule type" value="Genomic_DNA"/>
</dbReference>